<keyword evidence="1" id="KW-1133">Transmembrane helix</keyword>
<dbReference type="EMBL" id="AZEY01000075">
    <property type="protein sequence ID" value="KRL65151.1"/>
    <property type="molecule type" value="Genomic_DNA"/>
</dbReference>
<organism evidence="2 3">
    <name type="scientific">Lentilactobacillus diolivorans DSM 14421</name>
    <dbReference type="NCBI Taxonomy" id="1423739"/>
    <lineage>
        <taxon>Bacteria</taxon>
        <taxon>Bacillati</taxon>
        <taxon>Bacillota</taxon>
        <taxon>Bacilli</taxon>
        <taxon>Lactobacillales</taxon>
        <taxon>Lactobacillaceae</taxon>
        <taxon>Lentilactobacillus</taxon>
    </lineage>
</organism>
<protein>
    <submittedName>
        <fullName evidence="2">Uncharacterized protein</fullName>
    </submittedName>
</protein>
<evidence type="ECO:0000313" key="3">
    <source>
        <dbReference type="Proteomes" id="UP000052013"/>
    </source>
</evidence>
<name>A0A0R1S892_9LACO</name>
<feature type="transmembrane region" description="Helical" evidence="1">
    <location>
        <begin position="6"/>
        <end position="28"/>
    </location>
</feature>
<comment type="caution">
    <text evidence="2">The sequence shown here is derived from an EMBL/GenBank/DDBJ whole genome shotgun (WGS) entry which is preliminary data.</text>
</comment>
<accession>A0A0R1S892</accession>
<reference evidence="2 3" key="1">
    <citation type="journal article" date="2015" name="Genome Announc.">
        <title>Expanding the biotechnology potential of lactobacilli through comparative genomics of 213 strains and associated genera.</title>
        <authorList>
            <person name="Sun Z."/>
            <person name="Harris H.M."/>
            <person name="McCann A."/>
            <person name="Guo C."/>
            <person name="Argimon S."/>
            <person name="Zhang W."/>
            <person name="Yang X."/>
            <person name="Jeffery I.B."/>
            <person name="Cooney J.C."/>
            <person name="Kagawa T.F."/>
            <person name="Liu W."/>
            <person name="Song Y."/>
            <person name="Salvetti E."/>
            <person name="Wrobel A."/>
            <person name="Rasinkangas P."/>
            <person name="Parkhill J."/>
            <person name="Rea M.C."/>
            <person name="O'Sullivan O."/>
            <person name="Ritari J."/>
            <person name="Douillard F.P."/>
            <person name="Paul Ross R."/>
            <person name="Yang R."/>
            <person name="Briner A.E."/>
            <person name="Felis G.E."/>
            <person name="de Vos W.M."/>
            <person name="Barrangou R."/>
            <person name="Klaenhammer T.R."/>
            <person name="Caufield P.W."/>
            <person name="Cui Y."/>
            <person name="Zhang H."/>
            <person name="O'Toole P.W."/>
        </authorList>
    </citation>
    <scope>NUCLEOTIDE SEQUENCE [LARGE SCALE GENOMIC DNA]</scope>
    <source>
        <strain evidence="2 3">DSM 14421</strain>
    </source>
</reference>
<keyword evidence="1" id="KW-0472">Membrane</keyword>
<evidence type="ECO:0000256" key="1">
    <source>
        <dbReference type="SAM" id="Phobius"/>
    </source>
</evidence>
<sequence length="63" mass="7134">MSTFLYVLSGISDLCLLVLIFAWGFDYARKDRSKIKHKRHYGLWALVSLVLTVVLMLMAGSGQ</sequence>
<dbReference type="Proteomes" id="UP000052013">
    <property type="component" value="Unassembled WGS sequence"/>
</dbReference>
<dbReference type="RefSeq" id="WP_057864991.1">
    <property type="nucleotide sequence ID" value="NZ_AZEY01000075.1"/>
</dbReference>
<evidence type="ECO:0000313" key="2">
    <source>
        <dbReference type="EMBL" id="KRL65151.1"/>
    </source>
</evidence>
<dbReference type="PATRIC" id="fig|1423739.3.peg.539"/>
<gene>
    <name evidence="2" type="ORF">FC85_GL000512</name>
</gene>
<feature type="transmembrane region" description="Helical" evidence="1">
    <location>
        <begin position="40"/>
        <end position="60"/>
    </location>
</feature>
<dbReference type="AlphaFoldDB" id="A0A0R1S892"/>
<proteinExistence type="predicted"/>
<keyword evidence="1" id="KW-0812">Transmembrane</keyword>